<keyword evidence="2" id="KW-1185">Reference proteome</keyword>
<reference evidence="1" key="1">
    <citation type="submission" date="2022-02" db="EMBL/GenBank/DDBJ databases">
        <title>Plant Genome Project.</title>
        <authorList>
            <person name="Zhang R.-G."/>
        </authorList>
    </citation>
    <scope>NUCLEOTIDE SEQUENCE</scope>
    <source>
        <strain evidence="1">AT1</strain>
    </source>
</reference>
<sequence>MGQPRSPAYADVPDGIDGKVTAGSGTTSSSVSPIHLDFVNFNTGESTFLFGNQLGSDPPNLVNTHNLSLGLNFIPKPTLLPAHSTNIAHQYYVTEPPDSPKSPSPKPLKPLAEPNTFSVSLSQSNSQITPNPSTLNHKTFTPIAGVSLAEVFNSLAIKHKAQDDADESHRAKILCLCAPDVKNTSHTNPLPIIKPTPRKNHSLPSKTKTPNLLRRSPRKAIPIPSPNRKGLDVGNTHDVEDALCKVFIEQESGGQNGDTRLVPTEVVRNYEEIGSALSKNGLGLMAGPKQPHPQC</sequence>
<accession>A0ACC0PT99</accession>
<organism evidence="1 2">
    <name type="scientific">Rhododendron molle</name>
    <name type="common">Chinese azalea</name>
    <name type="synonym">Azalea mollis</name>
    <dbReference type="NCBI Taxonomy" id="49168"/>
    <lineage>
        <taxon>Eukaryota</taxon>
        <taxon>Viridiplantae</taxon>
        <taxon>Streptophyta</taxon>
        <taxon>Embryophyta</taxon>
        <taxon>Tracheophyta</taxon>
        <taxon>Spermatophyta</taxon>
        <taxon>Magnoliopsida</taxon>
        <taxon>eudicotyledons</taxon>
        <taxon>Gunneridae</taxon>
        <taxon>Pentapetalae</taxon>
        <taxon>asterids</taxon>
        <taxon>Ericales</taxon>
        <taxon>Ericaceae</taxon>
        <taxon>Ericoideae</taxon>
        <taxon>Rhodoreae</taxon>
        <taxon>Rhododendron</taxon>
    </lineage>
</organism>
<comment type="caution">
    <text evidence="1">The sequence shown here is derived from an EMBL/GenBank/DDBJ whole genome shotgun (WGS) entry which is preliminary data.</text>
</comment>
<dbReference type="EMBL" id="CM046389">
    <property type="protein sequence ID" value="KAI8568811.1"/>
    <property type="molecule type" value="Genomic_DNA"/>
</dbReference>
<gene>
    <name evidence="1" type="ORF">RHMOL_Rhmol02G0229200</name>
</gene>
<evidence type="ECO:0000313" key="1">
    <source>
        <dbReference type="EMBL" id="KAI8568811.1"/>
    </source>
</evidence>
<dbReference type="Proteomes" id="UP001062846">
    <property type="component" value="Chromosome 2"/>
</dbReference>
<evidence type="ECO:0000313" key="2">
    <source>
        <dbReference type="Proteomes" id="UP001062846"/>
    </source>
</evidence>
<name>A0ACC0PT99_RHOML</name>
<protein>
    <submittedName>
        <fullName evidence="1">Uncharacterized protein</fullName>
    </submittedName>
</protein>
<proteinExistence type="predicted"/>